<dbReference type="EMBL" id="VUNG01000017">
    <property type="protein sequence ID" value="MST84583.1"/>
    <property type="molecule type" value="Genomic_DNA"/>
</dbReference>
<dbReference type="AlphaFoldDB" id="A0A7K0KF68"/>
<dbReference type="RefSeq" id="WP_154534170.1">
    <property type="nucleotide sequence ID" value="NZ_VUNG01000017.1"/>
</dbReference>
<dbReference type="Proteomes" id="UP000438914">
    <property type="component" value="Unassembled WGS sequence"/>
</dbReference>
<comment type="caution">
    <text evidence="1">The sequence shown here is derived from an EMBL/GenBank/DDBJ whole genome shotgun (WGS) entry which is preliminary data.</text>
</comment>
<evidence type="ECO:0000313" key="2">
    <source>
        <dbReference type="Proteomes" id="UP000438914"/>
    </source>
</evidence>
<accession>A0A7K0KF68</accession>
<reference evidence="1 2" key="1">
    <citation type="submission" date="2019-08" db="EMBL/GenBank/DDBJ databases">
        <title>In-depth cultivation of the pig gut microbiome towards novel bacterial diversity and tailored functional studies.</title>
        <authorList>
            <person name="Wylensek D."/>
            <person name="Hitch T.C.A."/>
            <person name="Clavel T."/>
        </authorList>
    </citation>
    <scope>NUCLEOTIDE SEQUENCE [LARGE SCALE GENOMIC DNA]</scope>
    <source>
        <strain evidence="1 2">LKV-178-WT-2A</strain>
    </source>
</reference>
<keyword evidence="2" id="KW-1185">Reference proteome</keyword>
<protein>
    <submittedName>
        <fullName evidence="1">Uncharacterized protein</fullName>
    </submittedName>
</protein>
<evidence type="ECO:0000313" key="1">
    <source>
        <dbReference type="EMBL" id="MST84583.1"/>
    </source>
</evidence>
<sequence length="180" mass="21151">MEENRTKEFEDTFHKDLASYLEAHDLIDKHFPEAPDIEALWATIGESYLPDALREWNHYPTVALGWMMYIGMAIAYYWDEDWERYSHVPDLYKMMILNTDFDHLDDYIRQQVLHLTPEQGEKLQQTVGECAARTYNTISHLHVEPGTPDAFRVFIAALHEMYLMGAAMELKSLGYHMEKC</sequence>
<proteinExistence type="predicted"/>
<organism evidence="1 2">
    <name type="scientific">Hallella mizrahii</name>
    <dbReference type="NCBI Taxonomy" id="2606637"/>
    <lineage>
        <taxon>Bacteria</taxon>
        <taxon>Pseudomonadati</taxon>
        <taxon>Bacteroidota</taxon>
        <taxon>Bacteroidia</taxon>
        <taxon>Bacteroidales</taxon>
        <taxon>Prevotellaceae</taxon>
        <taxon>Hallella</taxon>
    </lineage>
</organism>
<name>A0A7K0KF68_9BACT</name>
<gene>
    <name evidence="1" type="ORF">FYJ73_07860</name>
</gene>